<evidence type="ECO:0000313" key="2">
    <source>
        <dbReference type="Proteomes" id="UP000663629"/>
    </source>
</evidence>
<dbReference type="PANTHER" id="PTHR42905:SF3">
    <property type="entry name" value="OXALOACETATE DECARBOXYLASE"/>
    <property type="match status" value="1"/>
</dbReference>
<organism evidence="1 2">
    <name type="scientific">Paracoccus methylovorus</name>
    <dbReference type="NCBI Taxonomy" id="2812658"/>
    <lineage>
        <taxon>Bacteria</taxon>
        <taxon>Pseudomonadati</taxon>
        <taxon>Pseudomonadota</taxon>
        <taxon>Alphaproteobacteria</taxon>
        <taxon>Rhodobacterales</taxon>
        <taxon>Paracoccaceae</taxon>
        <taxon>Paracoccus</taxon>
    </lineage>
</organism>
<reference evidence="1 2" key="1">
    <citation type="submission" date="2021-02" db="EMBL/GenBank/DDBJ databases">
        <title>Paracoccus methylovroum sp.nov., a new methanol and methylamine utilizing methylotrophic denitrifer.</title>
        <authorList>
            <person name="Timsy T."/>
            <person name="Behrendt U."/>
            <person name="Ulrich A."/>
            <person name="Spanner T."/>
            <person name="Foesel B.U."/>
            <person name="Horn M.A."/>
            <person name="Kolb S."/>
        </authorList>
    </citation>
    <scope>NUCLEOTIDE SEQUENCE [LARGE SCALE GENOMIC DNA]</scope>
    <source>
        <strain evidence="1 2">H4-D09</strain>
    </source>
</reference>
<dbReference type="InterPro" id="IPR040442">
    <property type="entry name" value="Pyrv_kinase-like_dom_sf"/>
</dbReference>
<proteinExistence type="predicted"/>
<name>A0ABX7JNP3_9RHOB</name>
<accession>A0ABX7JNP3</accession>
<dbReference type="PANTHER" id="PTHR42905">
    <property type="entry name" value="PHOSPHOENOLPYRUVATE CARBOXYLASE"/>
    <property type="match status" value="1"/>
</dbReference>
<dbReference type="InterPro" id="IPR039556">
    <property type="entry name" value="ICL/PEPM"/>
</dbReference>
<dbReference type="EMBL" id="CP070371">
    <property type="protein sequence ID" value="QRZ14938.1"/>
    <property type="molecule type" value="Genomic_DNA"/>
</dbReference>
<evidence type="ECO:0000313" key="1">
    <source>
        <dbReference type="EMBL" id="QRZ14938.1"/>
    </source>
</evidence>
<dbReference type="CDD" id="cd00377">
    <property type="entry name" value="ICL_PEPM"/>
    <property type="match status" value="1"/>
</dbReference>
<keyword evidence="2" id="KW-1185">Reference proteome</keyword>
<dbReference type="Gene3D" id="3.20.20.60">
    <property type="entry name" value="Phosphoenolpyruvate-binding domains"/>
    <property type="match status" value="1"/>
</dbReference>
<keyword evidence="1" id="KW-0456">Lyase</keyword>
<protein>
    <submittedName>
        <fullName evidence="1">Isocitrate lyase/PEP mutase family protein</fullName>
    </submittedName>
</protein>
<dbReference type="InterPro" id="IPR015813">
    <property type="entry name" value="Pyrv/PenolPyrv_kinase-like_dom"/>
</dbReference>
<dbReference type="GO" id="GO:0016829">
    <property type="term" value="F:lyase activity"/>
    <property type="evidence" value="ECO:0007669"/>
    <property type="project" value="UniProtKB-KW"/>
</dbReference>
<gene>
    <name evidence="1" type="ORF">JWJ88_18490</name>
</gene>
<sequence>MTPTQRFRQLLQREGHTDAAPVFDPLSARVAEMRGWEVMKISGSFGKLANLAVPDELPLTNMSDLVDVAHRINRVCDLPLVVDADDGGGNALTVRRTVRELEAAGVAAIEIEDNAIPQCIGHAARRHSLMLSQDEQVGKLRAAVAARRNPDTVIVARTFALSELPRDEALARIRAYSDTGAEALMIAELPRGAQDLVEVAQATHLPLFVLGLPEQSARDAKFIQQVRLKLRFLPHIPFRMALKALTEAYDHLKNQAPHDAMLSREADGETIAELSRVTEHADWQKRFLNA</sequence>
<dbReference type="SUPFAM" id="SSF51621">
    <property type="entry name" value="Phosphoenolpyruvate/pyruvate domain"/>
    <property type="match status" value="1"/>
</dbReference>
<dbReference type="Proteomes" id="UP000663629">
    <property type="component" value="Chromosome 2"/>
</dbReference>
<dbReference type="Pfam" id="PF13714">
    <property type="entry name" value="PEP_mutase"/>
    <property type="match status" value="1"/>
</dbReference>
<dbReference type="RefSeq" id="WP_205295904.1">
    <property type="nucleotide sequence ID" value="NZ_CP070371.1"/>
</dbReference>